<evidence type="ECO:0000256" key="3">
    <source>
        <dbReference type="SAM" id="Phobius"/>
    </source>
</evidence>
<dbReference type="Pfam" id="PF12849">
    <property type="entry name" value="PBP_like_2"/>
    <property type="match status" value="1"/>
</dbReference>
<keyword evidence="3" id="KW-0472">Membrane</keyword>
<comment type="caution">
    <text evidence="5">The sequence shown here is derived from an EMBL/GenBank/DDBJ whole genome shotgun (WGS) entry which is preliminary data.</text>
</comment>
<keyword evidence="6" id="KW-1185">Reference proteome</keyword>
<dbReference type="InterPro" id="IPR050811">
    <property type="entry name" value="Phosphate_ABC_transporter"/>
</dbReference>
<keyword evidence="3" id="KW-0812">Transmembrane</keyword>
<keyword evidence="3" id="KW-1133">Transmembrane helix</keyword>
<dbReference type="SUPFAM" id="SSF53850">
    <property type="entry name" value="Periplasmic binding protein-like II"/>
    <property type="match status" value="1"/>
</dbReference>
<evidence type="ECO:0000256" key="2">
    <source>
        <dbReference type="ARBA" id="ARBA00022729"/>
    </source>
</evidence>
<dbReference type="InterPro" id="IPR011862">
    <property type="entry name" value="Phos-bd"/>
</dbReference>
<dbReference type="CDD" id="cd13653">
    <property type="entry name" value="PBP2_phosphate_like_1"/>
    <property type="match status" value="1"/>
</dbReference>
<dbReference type="Proteomes" id="UP000256864">
    <property type="component" value="Unassembled WGS sequence"/>
</dbReference>
<gene>
    <name evidence="5" type="ORF">C7452_1185</name>
</gene>
<evidence type="ECO:0000313" key="6">
    <source>
        <dbReference type="Proteomes" id="UP000256864"/>
    </source>
</evidence>
<dbReference type="RefSeq" id="WP_115892562.1">
    <property type="nucleotide sequence ID" value="NZ_QREL01000002.1"/>
</dbReference>
<accession>A0A371NB22</accession>
<dbReference type="PANTHER" id="PTHR30570:SF1">
    <property type="entry name" value="PHOSPHATE-BINDING PROTEIN PSTS"/>
    <property type="match status" value="1"/>
</dbReference>
<keyword evidence="1" id="KW-0813">Transport</keyword>
<proteinExistence type="predicted"/>
<sequence length="271" mass="28545">MDTKLIIGIVVAIVIIAGAVLALGGGGQQEKIDIVGSTSVQPVAEKLAAEYMKKHPDVKINVQGGGSSVGIKSAADDTADIGTSSKELKPDEKKGLTEYLIGKDGIAIIVNSKNTVSDLTKDQVKDIFSGKITNWKEVGGPDAKITVVTREDGSGTRKAFEEIVMGKETKIKKDAIVESSTEAVKQAVKQDPNAIGFISLANLDETVKALKIDGVAPSEQTVADGSYKIQRPFLFLVKGSAKGAVKDFIDWVLSPEGQAIIKSEKVVPAKA</sequence>
<evidence type="ECO:0000259" key="4">
    <source>
        <dbReference type="Pfam" id="PF12849"/>
    </source>
</evidence>
<dbReference type="Gene3D" id="3.40.190.10">
    <property type="entry name" value="Periplasmic binding protein-like II"/>
    <property type="match status" value="2"/>
</dbReference>
<evidence type="ECO:0000313" key="5">
    <source>
        <dbReference type="EMBL" id="REE26229.1"/>
    </source>
</evidence>
<dbReference type="EMBL" id="QREL01000002">
    <property type="protein sequence ID" value="REE26229.1"/>
    <property type="molecule type" value="Genomic_DNA"/>
</dbReference>
<evidence type="ECO:0000256" key="1">
    <source>
        <dbReference type="ARBA" id="ARBA00022448"/>
    </source>
</evidence>
<feature type="domain" description="PBP" evidence="4">
    <location>
        <begin position="28"/>
        <end position="256"/>
    </location>
</feature>
<organism evidence="5 6">
    <name type="scientific">Methanothermobacter defluvii</name>
    <dbReference type="NCBI Taxonomy" id="49339"/>
    <lineage>
        <taxon>Archaea</taxon>
        <taxon>Methanobacteriati</taxon>
        <taxon>Methanobacteriota</taxon>
        <taxon>Methanomada group</taxon>
        <taxon>Methanobacteria</taxon>
        <taxon>Methanobacteriales</taxon>
        <taxon>Methanobacteriaceae</taxon>
        <taxon>Methanothermobacter</taxon>
    </lineage>
</organism>
<dbReference type="PANTHER" id="PTHR30570">
    <property type="entry name" value="PERIPLASMIC PHOSPHATE BINDING COMPONENT OF PHOSPHATE ABC TRANSPORTER"/>
    <property type="match status" value="1"/>
</dbReference>
<dbReference type="InterPro" id="IPR024370">
    <property type="entry name" value="PBP_domain"/>
</dbReference>
<dbReference type="AlphaFoldDB" id="A0A371NB22"/>
<reference evidence="5 6" key="1">
    <citation type="submission" date="2018-07" db="EMBL/GenBank/DDBJ databases">
        <title>Genomic Encyclopedia of Type Strains, Phase IV (KMG-IV): sequencing the most valuable type-strain genomes for metagenomic binning, comparative biology and taxonomic classification.</title>
        <authorList>
            <person name="Goeker M."/>
        </authorList>
    </citation>
    <scope>NUCLEOTIDE SEQUENCE [LARGE SCALE GENOMIC DNA]</scope>
    <source>
        <strain evidence="5 6">DSM 7466</strain>
    </source>
</reference>
<dbReference type="GO" id="GO:0042301">
    <property type="term" value="F:phosphate ion binding"/>
    <property type="evidence" value="ECO:0007669"/>
    <property type="project" value="InterPro"/>
</dbReference>
<keyword evidence="2" id="KW-0732">Signal</keyword>
<feature type="transmembrane region" description="Helical" evidence="3">
    <location>
        <begin position="6"/>
        <end position="24"/>
    </location>
</feature>
<name>A0A371NB22_9EURY</name>
<dbReference type="NCBIfam" id="TIGR02136">
    <property type="entry name" value="ptsS_2"/>
    <property type="match status" value="1"/>
</dbReference>
<protein>
    <submittedName>
        <fullName evidence="5">Phosphate ABC transporter substrate-binding protein (PhoT family)</fullName>
    </submittedName>
</protein>